<dbReference type="Gene3D" id="3.40.30.10">
    <property type="entry name" value="Glutaredoxin"/>
    <property type="match status" value="1"/>
</dbReference>
<feature type="domain" description="Thioredoxin-like fold" evidence="7">
    <location>
        <begin position="63"/>
        <end position="212"/>
    </location>
</feature>
<evidence type="ECO:0000256" key="6">
    <source>
        <dbReference type="SAM" id="Phobius"/>
    </source>
</evidence>
<dbReference type="InterPro" id="IPR012336">
    <property type="entry name" value="Thioredoxin-like_fold"/>
</dbReference>
<keyword evidence="4" id="KW-1015">Disulfide bond</keyword>
<dbReference type="Pfam" id="PF13462">
    <property type="entry name" value="Thioredoxin_4"/>
    <property type="match status" value="1"/>
</dbReference>
<keyword evidence="6" id="KW-0812">Transmembrane</keyword>
<keyword evidence="3" id="KW-0560">Oxidoreductase</keyword>
<keyword evidence="9" id="KW-1185">Reference proteome</keyword>
<reference evidence="8 9" key="1">
    <citation type="submission" date="2023-10" db="EMBL/GenBank/DDBJ databases">
        <title>Y20.</title>
        <authorList>
            <person name="Zhang G."/>
            <person name="Ding Y."/>
        </authorList>
    </citation>
    <scope>NUCLEOTIDE SEQUENCE [LARGE SCALE GENOMIC DNA]</scope>
    <source>
        <strain evidence="8 9">Y20</strain>
    </source>
</reference>
<organism evidence="8 9">
    <name type="scientific">Microbacterium limosum</name>
    <dbReference type="NCBI Taxonomy" id="3079935"/>
    <lineage>
        <taxon>Bacteria</taxon>
        <taxon>Bacillati</taxon>
        <taxon>Actinomycetota</taxon>
        <taxon>Actinomycetes</taxon>
        <taxon>Micrococcales</taxon>
        <taxon>Microbacteriaceae</taxon>
        <taxon>Microbacterium</taxon>
    </lineage>
</organism>
<dbReference type="GO" id="GO:0016491">
    <property type="term" value="F:oxidoreductase activity"/>
    <property type="evidence" value="ECO:0007669"/>
    <property type="project" value="UniProtKB-KW"/>
</dbReference>
<dbReference type="KEGG" id="mliy:RYJ27_11405"/>
<keyword evidence="5" id="KW-0676">Redox-active center</keyword>
<proteinExistence type="inferred from homology"/>
<dbReference type="CDD" id="cd02972">
    <property type="entry name" value="DsbA_family"/>
    <property type="match status" value="1"/>
</dbReference>
<feature type="transmembrane region" description="Helical" evidence="6">
    <location>
        <begin position="12"/>
        <end position="34"/>
    </location>
</feature>
<dbReference type="PANTHER" id="PTHR13887:SF14">
    <property type="entry name" value="DISULFIDE BOND FORMATION PROTEIN D"/>
    <property type="match status" value="1"/>
</dbReference>
<keyword evidence="6" id="KW-0472">Membrane</keyword>
<evidence type="ECO:0000259" key="7">
    <source>
        <dbReference type="Pfam" id="PF13462"/>
    </source>
</evidence>
<dbReference type="Proteomes" id="UP001329313">
    <property type="component" value="Chromosome"/>
</dbReference>
<name>A0AAU0MFP7_9MICO</name>
<evidence type="ECO:0000256" key="5">
    <source>
        <dbReference type="ARBA" id="ARBA00023284"/>
    </source>
</evidence>
<sequence>MAAAAGKKTNWFAIWISVGVVAVLVVAAVAVVWINSSATSAGPAPESDIVNAETGAISVGEGEDVVATYIDFMCPICKQFEQIYGETLAGLVDDGSITLEYHPVAILDRYSQGTDYSTRAANALYCVAESSPEAVSPFVQAMYENQPAEGSAGLTDEQIIEIAEKAGATGIDACVTERTYDRFVAAMTREMPADENGGRGTPTVVVDGERIQLTGDPQADIVARLG</sequence>
<accession>A0AAU0MFP7</accession>
<evidence type="ECO:0000256" key="4">
    <source>
        <dbReference type="ARBA" id="ARBA00023157"/>
    </source>
</evidence>
<dbReference type="AlphaFoldDB" id="A0AAU0MFP7"/>
<keyword evidence="2" id="KW-0732">Signal</keyword>
<dbReference type="EMBL" id="CP137080">
    <property type="protein sequence ID" value="WOQ69293.1"/>
    <property type="molecule type" value="Genomic_DNA"/>
</dbReference>
<evidence type="ECO:0000256" key="2">
    <source>
        <dbReference type="ARBA" id="ARBA00022729"/>
    </source>
</evidence>
<dbReference type="InterPro" id="IPR036249">
    <property type="entry name" value="Thioredoxin-like_sf"/>
</dbReference>
<dbReference type="RefSeq" id="WP_330170421.1">
    <property type="nucleotide sequence ID" value="NZ_CP137080.1"/>
</dbReference>
<evidence type="ECO:0000313" key="9">
    <source>
        <dbReference type="Proteomes" id="UP001329313"/>
    </source>
</evidence>
<keyword evidence="6" id="KW-1133">Transmembrane helix</keyword>
<comment type="similarity">
    <text evidence="1">Belongs to the thioredoxin family. DsbA subfamily.</text>
</comment>
<protein>
    <submittedName>
        <fullName evidence="8">Thioredoxin domain-containing protein</fullName>
    </submittedName>
</protein>
<evidence type="ECO:0000256" key="1">
    <source>
        <dbReference type="ARBA" id="ARBA00005791"/>
    </source>
</evidence>
<evidence type="ECO:0000256" key="3">
    <source>
        <dbReference type="ARBA" id="ARBA00023002"/>
    </source>
</evidence>
<gene>
    <name evidence="8" type="ORF">RYJ27_11405</name>
</gene>
<dbReference type="SUPFAM" id="SSF52833">
    <property type="entry name" value="Thioredoxin-like"/>
    <property type="match status" value="1"/>
</dbReference>
<dbReference type="PANTHER" id="PTHR13887">
    <property type="entry name" value="GLUTATHIONE S-TRANSFERASE KAPPA"/>
    <property type="match status" value="1"/>
</dbReference>
<evidence type="ECO:0000313" key="8">
    <source>
        <dbReference type="EMBL" id="WOQ69293.1"/>
    </source>
</evidence>